<feature type="transmembrane region" description="Helical" evidence="1">
    <location>
        <begin position="171"/>
        <end position="190"/>
    </location>
</feature>
<reference evidence="2" key="1">
    <citation type="submission" date="2024-05" db="EMBL/GenBank/DDBJ databases">
        <authorList>
            <person name="Kim S."/>
            <person name="Heo J."/>
            <person name="Choi H."/>
            <person name="Choi Y."/>
            <person name="Kwon S.-W."/>
            <person name="Kim Y."/>
        </authorList>
    </citation>
    <scope>NUCLEOTIDE SEQUENCE</scope>
    <source>
        <strain evidence="2">KACC 23698</strain>
    </source>
</reference>
<feature type="transmembrane region" description="Helical" evidence="1">
    <location>
        <begin position="106"/>
        <end position="126"/>
    </location>
</feature>
<dbReference type="EMBL" id="CP157484">
    <property type="protein sequence ID" value="XBO39825.1"/>
    <property type="molecule type" value="Genomic_DNA"/>
</dbReference>
<organism evidence="2">
    <name type="scientific">Alsobacter sp. KACC 23698</name>
    <dbReference type="NCBI Taxonomy" id="3149229"/>
    <lineage>
        <taxon>Bacteria</taxon>
        <taxon>Pseudomonadati</taxon>
        <taxon>Pseudomonadota</taxon>
        <taxon>Alphaproteobacteria</taxon>
        <taxon>Hyphomicrobiales</taxon>
        <taxon>Alsobacteraceae</taxon>
        <taxon>Alsobacter</taxon>
    </lineage>
</organism>
<dbReference type="RefSeq" id="WP_406856676.1">
    <property type="nucleotide sequence ID" value="NZ_CP157484.1"/>
</dbReference>
<gene>
    <name evidence="2" type="ORF">ABEG18_03315</name>
</gene>
<feature type="transmembrane region" description="Helical" evidence="1">
    <location>
        <begin position="75"/>
        <end position="94"/>
    </location>
</feature>
<keyword evidence="1" id="KW-1133">Transmembrane helix</keyword>
<keyword evidence="1" id="KW-0812">Transmembrane</keyword>
<accession>A0AAU7JHN5</accession>
<name>A0AAU7JHN5_9HYPH</name>
<feature type="transmembrane region" description="Helical" evidence="1">
    <location>
        <begin position="27"/>
        <end position="55"/>
    </location>
</feature>
<evidence type="ECO:0000313" key="2">
    <source>
        <dbReference type="EMBL" id="XBO39825.1"/>
    </source>
</evidence>
<evidence type="ECO:0000256" key="1">
    <source>
        <dbReference type="SAM" id="Phobius"/>
    </source>
</evidence>
<dbReference type="AlphaFoldDB" id="A0AAU7JHN5"/>
<feature type="transmembrane region" description="Helical" evidence="1">
    <location>
        <begin position="138"/>
        <end position="159"/>
    </location>
</feature>
<evidence type="ECO:0008006" key="3">
    <source>
        <dbReference type="Google" id="ProtNLM"/>
    </source>
</evidence>
<keyword evidence="1" id="KW-0472">Membrane</keyword>
<proteinExistence type="predicted"/>
<protein>
    <recommendedName>
        <fullName evidence="3">Yip1 domain-containing protein</fullName>
    </recommendedName>
</protein>
<sequence>MDPAAGFVTAEMLDGFEASAGQIALSLVLMMCLVATFGLSGAALGSLLGAAVFFAASLLTRPVPLRQSLPWSDPVTVLILGAWAAVLTRSFVARMSEDQEILPPRAGFFGVVVPAWMTISALRAIAATIETGSLSWGAMLGCGLASLLFGGLIFASALLCAGARPPAFVRAGLPAAFVTACATVALTGLLS</sequence>